<comment type="similarity">
    <text evidence="1">Belongs to the pyridoxine kinase family.</text>
</comment>
<evidence type="ECO:0000256" key="4">
    <source>
        <dbReference type="ARBA" id="ARBA00022741"/>
    </source>
</evidence>
<sequence>MSPTIPETRVLAVASHVVSGYVGNKIAVFVLQALGCDVAALNTVQFSNHTGYRQFKGTRTTAQEITDLYDGLRQSYLDDFDMMLSGYIPGAEAVAAVGKIAKELKEKYQNSPGRFFWVLDPVMGDNGRLYVADEVVPAYKALVPYADLILPNQFEAEQLSEVKITDLKSLAQAIQALHDKYHVPHVVITSVTLSAPESHLSVVGSTMTSTGKARLFKIVFPAIKCYFSGTGDMFGALMVVRLREAVGEAGLTGRPSWLSDDGVAPTELPLAKAARKVLASMHEVLARTAEGMARVVERTEKEIGGEGQIDEKRAHLVKSKAAELQLVRNLSCLQAPEVDFEVVALD</sequence>
<evidence type="ECO:0000256" key="3">
    <source>
        <dbReference type="ARBA" id="ARBA00022679"/>
    </source>
</evidence>
<dbReference type="CDD" id="cd01173">
    <property type="entry name" value="pyridoxal_pyridoxamine_kinase"/>
    <property type="match status" value="1"/>
</dbReference>
<dbReference type="InterPro" id="IPR004625">
    <property type="entry name" value="PyrdxlKinase"/>
</dbReference>
<dbReference type="InterPro" id="IPR013749">
    <property type="entry name" value="PM/HMP-P_kinase-1"/>
</dbReference>
<evidence type="ECO:0000256" key="5">
    <source>
        <dbReference type="ARBA" id="ARBA00022777"/>
    </source>
</evidence>
<name>A0AA39GS31_SARSR</name>
<dbReference type="GO" id="GO:0008478">
    <property type="term" value="F:pyridoxal kinase activity"/>
    <property type="evidence" value="ECO:0007669"/>
    <property type="project" value="UniProtKB-EC"/>
</dbReference>
<evidence type="ECO:0000313" key="9">
    <source>
        <dbReference type="Proteomes" id="UP001175261"/>
    </source>
</evidence>
<organism evidence="8 9">
    <name type="scientific">Sarocladium strictum</name>
    <name type="common">Black bundle disease fungus</name>
    <name type="synonym">Acremonium strictum</name>
    <dbReference type="NCBI Taxonomy" id="5046"/>
    <lineage>
        <taxon>Eukaryota</taxon>
        <taxon>Fungi</taxon>
        <taxon>Dikarya</taxon>
        <taxon>Ascomycota</taxon>
        <taxon>Pezizomycotina</taxon>
        <taxon>Sordariomycetes</taxon>
        <taxon>Hypocreomycetidae</taxon>
        <taxon>Hypocreales</taxon>
        <taxon>Sarocladiaceae</taxon>
        <taxon>Sarocladium</taxon>
    </lineage>
</organism>
<gene>
    <name evidence="8" type="ORF">NLU13_2022</name>
</gene>
<dbReference type="NCBIfam" id="TIGR00687">
    <property type="entry name" value="pyridox_kin"/>
    <property type="match status" value="1"/>
</dbReference>
<dbReference type="GO" id="GO:0005829">
    <property type="term" value="C:cytosol"/>
    <property type="evidence" value="ECO:0007669"/>
    <property type="project" value="TreeGrafter"/>
</dbReference>
<dbReference type="InterPro" id="IPR029056">
    <property type="entry name" value="Ribokinase-like"/>
</dbReference>
<keyword evidence="9" id="KW-1185">Reference proteome</keyword>
<dbReference type="EMBL" id="JAPDFR010000001">
    <property type="protein sequence ID" value="KAK0392527.1"/>
    <property type="molecule type" value="Genomic_DNA"/>
</dbReference>
<protein>
    <recommendedName>
        <fullName evidence="2">pyridoxal kinase</fullName>
        <ecNumber evidence="2">2.7.1.35</ecNumber>
    </recommendedName>
</protein>
<dbReference type="GO" id="GO:0005524">
    <property type="term" value="F:ATP binding"/>
    <property type="evidence" value="ECO:0007669"/>
    <property type="project" value="UniProtKB-KW"/>
</dbReference>
<evidence type="ECO:0000256" key="2">
    <source>
        <dbReference type="ARBA" id="ARBA00012104"/>
    </source>
</evidence>
<dbReference type="Pfam" id="PF08543">
    <property type="entry name" value="Phos_pyr_kin"/>
    <property type="match status" value="1"/>
</dbReference>
<dbReference type="Proteomes" id="UP001175261">
    <property type="component" value="Unassembled WGS sequence"/>
</dbReference>
<proteinExistence type="inferred from homology"/>
<keyword evidence="4" id="KW-0547">Nucleotide-binding</keyword>
<dbReference type="GO" id="GO:0009443">
    <property type="term" value="P:pyridoxal 5'-phosphate salvage"/>
    <property type="evidence" value="ECO:0007669"/>
    <property type="project" value="InterPro"/>
</dbReference>
<keyword evidence="5" id="KW-0418">Kinase</keyword>
<reference evidence="8" key="1">
    <citation type="submission" date="2022-10" db="EMBL/GenBank/DDBJ databases">
        <title>Determination and structural analysis of whole genome sequence of Sarocladium strictum F4-1.</title>
        <authorList>
            <person name="Hu L."/>
            <person name="Jiang Y."/>
        </authorList>
    </citation>
    <scope>NUCLEOTIDE SEQUENCE</scope>
    <source>
        <strain evidence="8">F4-1</strain>
    </source>
</reference>
<feature type="domain" description="Pyridoxamine kinase/Phosphomethylpyrimidine kinase" evidence="7">
    <location>
        <begin position="102"/>
        <end position="239"/>
    </location>
</feature>
<keyword evidence="3" id="KW-0808">Transferase</keyword>
<evidence type="ECO:0000256" key="1">
    <source>
        <dbReference type="ARBA" id="ARBA00008805"/>
    </source>
</evidence>
<keyword evidence="6" id="KW-0067">ATP-binding</keyword>
<evidence type="ECO:0000256" key="6">
    <source>
        <dbReference type="ARBA" id="ARBA00022840"/>
    </source>
</evidence>
<dbReference type="SUPFAM" id="SSF53613">
    <property type="entry name" value="Ribokinase-like"/>
    <property type="match status" value="1"/>
</dbReference>
<dbReference type="PANTHER" id="PTHR10534:SF2">
    <property type="entry name" value="PYRIDOXAL KINASE"/>
    <property type="match status" value="1"/>
</dbReference>
<evidence type="ECO:0000259" key="7">
    <source>
        <dbReference type="Pfam" id="PF08543"/>
    </source>
</evidence>
<dbReference type="Gene3D" id="3.40.1190.20">
    <property type="match status" value="1"/>
</dbReference>
<dbReference type="AlphaFoldDB" id="A0AA39GS31"/>
<accession>A0AA39GS31</accession>
<dbReference type="PANTHER" id="PTHR10534">
    <property type="entry name" value="PYRIDOXAL KINASE"/>
    <property type="match status" value="1"/>
</dbReference>
<dbReference type="EC" id="2.7.1.35" evidence="2"/>
<evidence type="ECO:0000313" key="8">
    <source>
        <dbReference type="EMBL" id="KAK0392527.1"/>
    </source>
</evidence>
<comment type="caution">
    <text evidence="8">The sequence shown here is derived from an EMBL/GenBank/DDBJ whole genome shotgun (WGS) entry which is preliminary data.</text>
</comment>